<reference evidence="1" key="1">
    <citation type="submission" date="2022-08" db="EMBL/GenBank/DDBJ databases">
        <title>Genome Sequence of the sulphate-reducing bacterium, Pseudodesulfovibrio portus JCM14722.</title>
        <authorList>
            <person name="Kondo R."/>
            <person name="Kataoka T."/>
        </authorList>
    </citation>
    <scope>NUCLEOTIDE SEQUENCE</scope>
    <source>
        <strain evidence="1">JCM 14722</strain>
    </source>
</reference>
<dbReference type="EMBL" id="AP026708">
    <property type="protein sequence ID" value="BDQ35084.1"/>
    <property type="molecule type" value="Genomic_DNA"/>
</dbReference>
<proteinExistence type="predicted"/>
<gene>
    <name evidence="1" type="ORF">JCM14722_26260</name>
</gene>
<keyword evidence="2" id="KW-1185">Reference proteome</keyword>
<evidence type="ECO:0000313" key="1">
    <source>
        <dbReference type="EMBL" id="BDQ35084.1"/>
    </source>
</evidence>
<protein>
    <submittedName>
        <fullName evidence="1">Uncharacterized protein</fullName>
    </submittedName>
</protein>
<dbReference type="Proteomes" id="UP001061361">
    <property type="component" value="Chromosome"/>
</dbReference>
<accession>A0ABM8AV12</accession>
<dbReference type="RefSeq" id="WP_264981975.1">
    <property type="nucleotide sequence ID" value="NZ_AP026708.1"/>
</dbReference>
<sequence length="96" mass="11024">MDTSEFGLEDFLKDLLAFGYLDGEDVAQGITRQVIDRGVESLSEKQKWVFNNRVIEEYVIEDCKLCSAEIPWEEKIGALDNGGYCSWCQHKLEKDD</sequence>
<evidence type="ECO:0000313" key="2">
    <source>
        <dbReference type="Proteomes" id="UP001061361"/>
    </source>
</evidence>
<name>A0ABM8AV12_9BACT</name>
<organism evidence="1 2">
    <name type="scientific">Pseudodesulfovibrio portus</name>
    <dbReference type="NCBI Taxonomy" id="231439"/>
    <lineage>
        <taxon>Bacteria</taxon>
        <taxon>Pseudomonadati</taxon>
        <taxon>Thermodesulfobacteriota</taxon>
        <taxon>Desulfovibrionia</taxon>
        <taxon>Desulfovibrionales</taxon>
        <taxon>Desulfovibrionaceae</taxon>
    </lineage>
</organism>